<dbReference type="PANTHER" id="PTHR10015">
    <property type="entry name" value="HEAT SHOCK TRANSCRIPTION FACTOR"/>
    <property type="match status" value="1"/>
</dbReference>
<evidence type="ECO:0000256" key="2">
    <source>
        <dbReference type="ARBA" id="ARBA00023125"/>
    </source>
</evidence>
<dbReference type="SMART" id="SM00415">
    <property type="entry name" value="HSF"/>
    <property type="match status" value="1"/>
</dbReference>
<dbReference type="GO" id="GO:0005634">
    <property type="term" value="C:nucleus"/>
    <property type="evidence" value="ECO:0007669"/>
    <property type="project" value="UniProtKB-SubCell"/>
</dbReference>
<proteinExistence type="inferred from homology"/>
<dbReference type="FunFam" id="1.10.10.10:FF:000479">
    <property type="entry name" value="Predicted protein"/>
    <property type="match status" value="1"/>
</dbReference>
<dbReference type="Proteomes" id="UP001530400">
    <property type="component" value="Unassembled WGS sequence"/>
</dbReference>
<keyword evidence="2" id="KW-0238">DNA-binding</keyword>
<accession>A0ABD3P097</accession>
<name>A0ABD3P097_9STRA</name>
<dbReference type="InterPro" id="IPR036388">
    <property type="entry name" value="WH-like_DNA-bd_sf"/>
</dbReference>
<evidence type="ECO:0000313" key="6">
    <source>
        <dbReference type="EMBL" id="KAL3779895.1"/>
    </source>
</evidence>
<comment type="similarity">
    <text evidence="4">Belongs to the HSF family.</text>
</comment>
<evidence type="ECO:0000259" key="5">
    <source>
        <dbReference type="SMART" id="SM00415"/>
    </source>
</evidence>
<evidence type="ECO:0000256" key="3">
    <source>
        <dbReference type="ARBA" id="ARBA00023242"/>
    </source>
</evidence>
<dbReference type="GO" id="GO:0003677">
    <property type="term" value="F:DNA binding"/>
    <property type="evidence" value="ECO:0007669"/>
    <property type="project" value="UniProtKB-KW"/>
</dbReference>
<protein>
    <recommendedName>
        <fullName evidence="5">HSF-type DNA-binding domain-containing protein</fullName>
    </recommendedName>
</protein>
<dbReference type="InterPro" id="IPR000232">
    <property type="entry name" value="HSF_DNA-bd"/>
</dbReference>
<gene>
    <name evidence="6" type="ORF">ACHAWO_007535</name>
</gene>
<organism evidence="6 7">
    <name type="scientific">Cyclotella atomus</name>
    <dbReference type="NCBI Taxonomy" id="382360"/>
    <lineage>
        <taxon>Eukaryota</taxon>
        <taxon>Sar</taxon>
        <taxon>Stramenopiles</taxon>
        <taxon>Ochrophyta</taxon>
        <taxon>Bacillariophyta</taxon>
        <taxon>Coscinodiscophyceae</taxon>
        <taxon>Thalassiosirophycidae</taxon>
        <taxon>Stephanodiscales</taxon>
        <taxon>Stephanodiscaceae</taxon>
        <taxon>Cyclotella</taxon>
    </lineage>
</organism>
<evidence type="ECO:0000256" key="4">
    <source>
        <dbReference type="RuleBase" id="RU004020"/>
    </source>
</evidence>
<keyword evidence="3" id="KW-0539">Nucleus</keyword>
<sequence length="491" mass="55398">MKATQKFFPYKLYRLLETIRKTTSAGDIEACIMWISHGRAFIIRNEDVFASRVMSAYFKQTRFRSFIRQLLLWGFKRILDGVDHGAWYHPQFLRGKPSSLALVKRTAVKSNVPTITSSLPKLDFYAMSPIEIDTPEEAEKALGYDPTRCDSSPLDEDGKKMERCFRNQEEITPTFCGMPPTELDRPDEAMNTLGVNYPPASNGRCGSALDEDDALQQFAAQASKNLLAMTGRAIIPNLRNSSGWLDPMLTMQIPSWISTSPTIVYSYLNQFGHAGYPCIPSGFEGQGGPLLKSEEFNPNGLENQNEELNRPALLRLPTTMPDSNNWSAKGLNASVLETDDLVMKAIQYAFRDMPSRQVQFFKSDPHLITEDHSITSVQLPGNQHSYSSMMQGINQQDCFAFDSYQHQQREHQGESLPPVEEFSYSTSVDRGISFSSCIDFATSSMNKEDDWNQIIFNSNQQPSALGLYHLEEDDELVQFINDVLADDGEFV</sequence>
<dbReference type="AlphaFoldDB" id="A0ABD3P097"/>
<dbReference type="Gene3D" id="1.10.10.10">
    <property type="entry name" value="Winged helix-like DNA-binding domain superfamily/Winged helix DNA-binding domain"/>
    <property type="match status" value="1"/>
</dbReference>
<evidence type="ECO:0000256" key="1">
    <source>
        <dbReference type="ARBA" id="ARBA00004123"/>
    </source>
</evidence>
<comment type="subcellular location">
    <subcellularLocation>
        <location evidence="1">Nucleus</location>
    </subcellularLocation>
</comment>
<dbReference type="PANTHER" id="PTHR10015:SF206">
    <property type="entry name" value="HSF-TYPE DNA-BINDING DOMAIN-CONTAINING PROTEIN"/>
    <property type="match status" value="1"/>
</dbReference>
<reference evidence="6 7" key="1">
    <citation type="submission" date="2024-10" db="EMBL/GenBank/DDBJ databases">
        <title>Updated reference genomes for cyclostephanoid diatoms.</title>
        <authorList>
            <person name="Roberts W.R."/>
            <person name="Alverson A.J."/>
        </authorList>
    </citation>
    <scope>NUCLEOTIDE SEQUENCE [LARGE SCALE GENOMIC DNA]</scope>
    <source>
        <strain evidence="6 7">AJA010-31</strain>
    </source>
</reference>
<comment type="caution">
    <text evidence="6">The sequence shown here is derived from an EMBL/GenBank/DDBJ whole genome shotgun (WGS) entry which is preliminary data.</text>
</comment>
<dbReference type="EMBL" id="JALLPJ020000914">
    <property type="protein sequence ID" value="KAL3779895.1"/>
    <property type="molecule type" value="Genomic_DNA"/>
</dbReference>
<feature type="domain" description="HSF-type DNA-binding" evidence="5">
    <location>
        <begin position="4"/>
        <end position="106"/>
    </location>
</feature>
<dbReference type="InterPro" id="IPR036390">
    <property type="entry name" value="WH_DNA-bd_sf"/>
</dbReference>
<keyword evidence="7" id="KW-1185">Reference proteome</keyword>
<dbReference type="SUPFAM" id="SSF46785">
    <property type="entry name" value="Winged helix' DNA-binding domain"/>
    <property type="match status" value="1"/>
</dbReference>
<dbReference type="Pfam" id="PF00447">
    <property type="entry name" value="HSF_DNA-bind"/>
    <property type="match status" value="1"/>
</dbReference>
<evidence type="ECO:0000313" key="7">
    <source>
        <dbReference type="Proteomes" id="UP001530400"/>
    </source>
</evidence>